<name>A0AAE3A9R2_9FIRM</name>
<accession>A0AAE3A9R2</accession>
<evidence type="ECO:0000313" key="1">
    <source>
        <dbReference type="EMBL" id="MCC2126460.1"/>
    </source>
</evidence>
<gene>
    <name evidence="1" type="ORF">LKD36_09715</name>
</gene>
<reference evidence="1 2" key="1">
    <citation type="submission" date="2021-10" db="EMBL/GenBank/DDBJ databases">
        <title>Anaerobic single-cell dispensing facilitates the cultivation of human gut bacteria.</title>
        <authorList>
            <person name="Afrizal A."/>
        </authorList>
    </citation>
    <scope>NUCLEOTIDE SEQUENCE [LARGE SCALE GENOMIC DNA]</scope>
    <source>
        <strain evidence="1 2">CLA-AA-H276</strain>
    </source>
</reference>
<proteinExistence type="predicted"/>
<comment type="caution">
    <text evidence="1">The sequence shown here is derived from an EMBL/GenBank/DDBJ whole genome shotgun (WGS) entry which is preliminary data.</text>
</comment>
<sequence length="75" mass="8795">MGYLIAETTREEREKIVAESLGNIEANCDGCMSGLAEMYEDYIDGKKELREINMEFNARYVKEDIRPERTNCFYK</sequence>
<organism evidence="1 2">
    <name type="scientific">Hominiventricola filiformis</name>
    <dbReference type="NCBI Taxonomy" id="2885352"/>
    <lineage>
        <taxon>Bacteria</taxon>
        <taxon>Bacillati</taxon>
        <taxon>Bacillota</taxon>
        <taxon>Clostridia</taxon>
        <taxon>Lachnospirales</taxon>
        <taxon>Lachnospiraceae</taxon>
        <taxon>Hominiventricola</taxon>
    </lineage>
</organism>
<dbReference type="Proteomes" id="UP001198220">
    <property type="component" value="Unassembled WGS sequence"/>
</dbReference>
<keyword evidence="2" id="KW-1185">Reference proteome</keyword>
<dbReference type="RefSeq" id="WP_308459488.1">
    <property type="nucleotide sequence ID" value="NZ_JAJEPS010000008.1"/>
</dbReference>
<evidence type="ECO:0000313" key="2">
    <source>
        <dbReference type="Proteomes" id="UP001198220"/>
    </source>
</evidence>
<protein>
    <submittedName>
        <fullName evidence="1">Purine biosynthesis protein PurH</fullName>
    </submittedName>
</protein>
<dbReference type="EMBL" id="JAJEPS010000008">
    <property type="protein sequence ID" value="MCC2126460.1"/>
    <property type="molecule type" value="Genomic_DNA"/>
</dbReference>
<dbReference type="AlphaFoldDB" id="A0AAE3A9R2"/>